<gene>
    <name evidence="1" type="ORF">P618_200186</name>
</gene>
<dbReference type="EMBL" id="AWTR02000023">
    <property type="protein sequence ID" value="ETZ07624.1"/>
    <property type="molecule type" value="Genomic_DNA"/>
</dbReference>
<dbReference type="Proteomes" id="UP000019112">
    <property type="component" value="Unassembled WGS sequence"/>
</dbReference>
<keyword evidence="2" id="KW-1185">Reference proteome</keyword>
<accession>W6TF67</accession>
<evidence type="ECO:0000313" key="2">
    <source>
        <dbReference type="Proteomes" id="UP000019112"/>
    </source>
</evidence>
<reference evidence="1 2" key="1">
    <citation type="journal article" date="2014" name="FEMS Microbiol. Lett.">
        <title>Draft genome sequences of three Holospora species (Holospora obtusa, Holospora undulata, and Holospora elegans), endonuclear symbiotic bacteria of the ciliate Paramecium caudatum.</title>
        <authorList>
            <person name="Dohra H."/>
            <person name="Tanaka K."/>
            <person name="Suzuki T."/>
            <person name="Fujishima M."/>
            <person name="Suzuki H."/>
        </authorList>
    </citation>
    <scope>NUCLEOTIDE SEQUENCE [LARGE SCALE GENOMIC DNA]</scope>
    <source>
        <strain evidence="1 2">F1</strain>
    </source>
</reference>
<sequence>MALQLIKIFVNISLFCVVFEGSIGDFDLTVDPRMLKFGEPVLNVMLLAHHIKGGAFCFLTSGVAQAVHR</sequence>
<name>W6TF67_HOLOB</name>
<protein>
    <submittedName>
        <fullName evidence="1">Uncharacterized protein</fullName>
    </submittedName>
</protein>
<dbReference type="AlphaFoldDB" id="W6TF67"/>
<organism evidence="1 2">
    <name type="scientific">Holospora obtusa F1</name>
    <dbReference type="NCBI Taxonomy" id="1399147"/>
    <lineage>
        <taxon>Bacteria</taxon>
        <taxon>Pseudomonadati</taxon>
        <taxon>Pseudomonadota</taxon>
        <taxon>Alphaproteobacteria</taxon>
        <taxon>Holosporales</taxon>
        <taxon>Holosporaceae</taxon>
        <taxon>Holospora</taxon>
    </lineage>
</organism>
<proteinExistence type="predicted"/>
<comment type="caution">
    <text evidence="1">The sequence shown here is derived from an EMBL/GenBank/DDBJ whole genome shotgun (WGS) entry which is preliminary data.</text>
</comment>
<evidence type="ECO:0000313" key="1">
    <source>
        <dbReference type="EMBL" id="ETZ07624.1"/>
    </source>
</evidence>